<evidence type="ECO:0000313" key="2">
    <source>
        <dbReference type="EMBL" id="OGG80462.1"/>
    </source>
</evidence>
<keyword evidence="1" id="KW-0472">Membrane</keyword>
<keyword evidence="1" id="KW-0812">Transmembrane</keyword>
<sequence>MATNGDQSANLIKEYRHFVHEGLMFASRRRYELSHEFMRLELQISAMLFAFAGLLLGFIASLPNLYIRSGLAAVLFCLAASMACGLYHIKRNEQAWNDEVKDRQLKFNKWQQTIDRGGTFEEARAFHAGVSRGISEVISAPLWSWILQSAFLGLAVALLFGLALTFLFS</sequence>
<keyword evidence="1" id="KW-1133">Transmembrane helix</keyword>
<accession>A0A1F6F3M0</accession>
<evidence type="ECO:0000313" key="3">
    <source>
        <dbReference type="Proteomes" id="UP000177372"/>
    </source>
</evidence>
<comment type="caution">
    <text evidence="2">The sequence shown here is derived from an EMBL/GenBank/DDBJ whole genome shotgun (WGS) entry which is preliminary data.</text>
</comment>
<dbReference type="AlphaFoldDB" id="A0A1F6F3M0"/>
<evidence type="ECO:0008006" key="4">
    <source>
        <dbReference type="Google" id="ProtNLM"/>
    </source>
</evidence>
<reference evidence="2 3" key="1">
    <citation type="journal article" date="2016" name="Nat. Commun.">
        <title>Thousands of microbial genomes shed light on interconnected biogeochemical processes in an aquifer system.</title>
        <authorList>
            <person name="Anantharaman K."/>
            <person name="Brown C.T."/>
            <person name="Hug L.A."/>
            <person name="Sharon I."/>
            <person name="Castelle C.J."/>
            <person name="Probst A.J."/>
            <person name="Thomas B.C."/>
            <person name="Singh A."/>
            <person name="Wilkins M.J."/>
            <person name="Karaoz U."/>
            <person name="Brodie E.L."/>
            <person name="Williams K.H."/>
            <person name="Hubbard S.S."/>
            <person name="Banfield J.F."/>
        </authorList>
    </citation>
    <scope>NUCLEOTIDE SEQUENCE [LARGE SCALE GENOMIC DNA]</scope>
</reference>
<feature type="transmembrane region" description="Helical" evidence="1">
    <location>
        <begin position="42"/>
        <end position="62"/>
    </location>
</feature>
<proteinExistence type="predicted"/>
<evidence type="ECO:0000256" key="1">
    <source>
        <dbReference type="SAM" id="Phobius"/>
    </source>
</evidence>
<dbReference type="EMBL" id="MFLZ01000007">
    <property type="protein sequence ID" value="OGG80462.1"/>
    <property type="molecule type" value="Genomic_DNA"/>
</dbReference>
<feature type="transmembrane region" description="Helical" evidence="1">
    <location>
        <begin position="145"/>
        <end position="168"/>
    </location>
</feature>
<name>A0A1F6F3M0_9BACT</name>
<organism evidence="2 3">
    <name type="scientific">Candidatus Kaiserbacteria bacterium RIFCSPLOWO2_01_FULL_54_13</name>
    <dbReference type="NCBI Taxonomy" id="1798512"/>
    <lineage>
        <taxon>Bacteria</taxon>
        <taxon>Candidatus Kaiseribacteriota</taxon>
    </lineage>
</organism>
<gene>
    <name evidence="2" type="ORF">A3A39_04150</name>
</gene>
<protein>
    <recommendedName>
        <fullName evidence="4">SMODS and SLOG-associating 2TM effector domain-containing protein</fullName>
    </recommendedName>
</protein>
<dbReference type="Proteomes" id="UP000177372">
    <property type="component" value="Unassembled WGS sequence"/>
</dbReference>
<feature type="transmembrane region" description="Helical" evidence="1">
    <location>
        <begin position="69"/>
        <end position="89"/>
    </location>
</feature>